<protein>
    <submittedName>
        <fullName evidence="2">Uncharacterized protein</fullName>
    </submittedName>
</protein>
<sequence>MQEKKPENKKQNEDEQKAKVNPIHPGDQRVRPKRHLLDTCE</sequence>
<evidence type="ECO:0000313" key="2">
    <source>
        <dbReference type="EMBL" id="SDF72921.1"/>
    </source>
</evidence>
<reference evidence="2 3" key="1">
    <citation type="submission" date="2016-10" db="EMBL/GenBank/DDBJ databases">
        <authorList>
            <person name="Varghese N."/>
            <person name="Submissions S."/>
        </authorList>
    </citation>
    <scope>NUCLEOTIDE SEQUENCE [LARGE SCALE GENOMIC DNA]</scope>
    <source>
        <strain evidence="2 3">PL 12/M</strain>
    </source>
</reference>
<accession>A0A7Z7FE37</accession>
<dbReference type="AlphaFoldDB" id="A0A7Z7FE37"/>
<name>A0A7Z7FE37_9EURY</name>
<comment type="caution">
    <text evidence="2">The sequence shown here is derived from an EMBL/GenBank/DDBJ whole genome shotgun (WGS) entry which is preliminary data.</text>
</comment>
<feature type="compositionally biased region" description="Basic and acidic residues" evidence="1">
    <location>
        <begin position="26"/>
        <end position="41"/>
    </location>
</feature>
<gene>
    <name evidence="2" type="ORF">SAMN04488589_1260</name>
</gene>
<evidence type="ECO:0000313" key="3">
    <source>
        <dbReference type="Proteomes" id="UP000199259"/>
    </source>
</evidence>
<dbReference type="EMBL" id="FNCA01000003">
    <property type="protein sequence ID" value="SDF72921.1"/>
    <property type="molecule type" value="Genomic_DNA"/>
</dbReference>
<keyword evidence="3" id="KW-1185">Reference proteome</keyword>
<evidence type="ECO:0000256" key="1">
    <source>
        <dbReference type="SAM" id="MobiDB-lite"/>
    </source>
</evidence>
<organism evidence="2 3">
    <name type="scientific">Methanolobus vulcani</name>
    <dbReference type="NCBI Taxonomy" id="38026"/>
    <lineage>
        <taxon>Archaea</taxon>
        <taxon>Methanobacteriati</taxon>
        <taxon>Methanobacteriota</taxon>
        <taxon>Stenosarchaea group</taxon>
        <taxon>Methanomicrobia</taxon>
        <taxon>Methanosarcinales</taxon>
        <taxon>Methanosarcinaceae</taxon>
        <taxon>Methanolobus</taxon>
    </lineage>
</organism>
<dbReference type="Proteomes" id="UP000199259">
    <property type="component" value="Unassembled WGS sequence"/>
</dbReference>
<feature type="compositionally biased region" description="Basic and acidic residues" evidence="1">
    <location>
        <begin position="1"/>
        <end position="18"/>
    </location>
</feature>
<feature type="region of interest" description="Disordered" evidence="1">
    <location>
        <begin position="1"/>
        <end position="41"/>
    </location>
</feature>
<dbReference type="RefSeq" id="WP_274377640.1">
    <property type="nucleotide sequence ID" value="NZ_FNCA01000003.1"/>
</dbReference>
<proteinExistence type="predicted"/>